<dbReference type="GO" id="GO:0016020">
    <property type="term" value="C:membrane"/>
    <property type="evidence" value="ECO:0007669"/>
    <property type="project" value="UniProtKB-SubCell"/>
</dbReference>
<evidence type="ECO:0000313" key="6">
    <source>
        <dbReference type="EMBL" id="VAW96237.1"/>
    </source>
</evidence>
<gene>
    <name evidence="6" type="ORF">MNBD_GAMMA21-1356</name>
</gene>
<evidence type="ECO:0000256" key="2">
    <source>
        <dbReference type="ARBA" id="ARBA00022692"/>
    </source>
</evidence>
<keyword evidence="3 5" id="KW-1133">Transmembrane helix</keyword>
<name>A0A3B1A9D4_9ZZZZ</name>
<evidence type="ECO:0000256" key="5">
    <source>
        <dbReference type="SAM" id="Phobius"/>
    </source>
</evidence>
<organism evidence="6">
    <name type="scientific">hydrothermal vent metagenome</name>
    <dbReference type="NCBI Taxonomy" id="652676"/>
    <lineage>
        <taxon>unclassified sequences</taxon>
        <taxon>metagenomes</taxon>
        <taxon>ecological metagenomes</taxon>
    </lineage>
</organism>
<keyword evidence="4 5" id="KW-0472">Membrane</keyword>
<dbReference type="EMBL" id="UOFR01000037">
    <property type="protein sequence ID" value="VAW96237.1"/>
    <property type="molecule type" value="Genomic_DNA"/>
</dbReference>
<reference evidence="6" key="1">
    <citation type="submission" date="2018-06" db="EMBL/GenBank/DDBJ databases">
        <authorList>
            <person name="Zhirakovskaya E."/>
        </authorList>
    </citation>
    <scope>NUCLEOTIDE SEQUENCE</scope>
</reference>
<dbReference type="Pfam" id="PF07681">
    <property type="entry name" value="DoxX"/>
    <property type="match status" value="1"/>
</dbReference>
<feature type="transmembrane region" description="Helical" evidence="5">
    <location>
        <begin position="76"/>
        <end position="98"/>
    </location>
</feature>
<feature type="transmembrane region" description="Helical" evidence="5">
    <location>
        <begin position="105"/>
        <end position="125"/>
    </location>
</feature>
<dbReference type="InterPro" id="IPR032808">
    <property type="entry name" value="DoxX"/>
</dbReference>
<evidence type="ECO:0000256" key="1">
    <source>
        <dbReference type="ARBA" id="ARBA00004141"/>
    </source>
</evidence>
<evidence type="ECO:0000256" key="4">
    <source>
        <dbReference type="ARBA" id="ARBA00023136"/>
    </source>
</evidence>
<dbReference type="AlphaFoldDB" id="A0A3B1A9D4"/>
<proteinExistence type="predicted"/>
<sequence length="134" mass="14683">MSIFTQIRTQPPLQLSALILRIGLGLLFLIGGTSKLGQLLDPAREAAIVEAYTGTAGYINQFFIDYLFSSGLLTPWFFLTTLSTFEFLSGVALILGLFVRPLSLIYAFLLWTFVIALPVITTPGVEVSVKTFTS</sequence>
<feature type="transmembrane region" description="Helical" evidence="5">
    <location>
        <begin position="12"/>
        <end position="31"/>
    </location>
</feature>
<accession>A0A3B1A9D4</accession>
<keyword evidence="2 5" id="KW-0812">Transmembrane</keyword>
<evidence type="ECO:0000256" key="3">
    <source>
        <dbReference type="ARBA" id="ARBA00022989"/>
    </source>
</evidence>
<evidence type="ECO:0008006" key="7">
    <source>
        <dbReference type="Google" id="ProtNLM"/>
    </source>
</evidence>
<protein>
    <recommendedName>
        <fullName evidence="7">DoxX family protein</fullName>
    </recommendedName>
</protein>
<comment type="subcellular location">
    <subcellularLocation>
        <location evidence="1">Membrane</location>
        <topology evidence="1">Multi-pass membrane protein</topology>
    </subcellularLocation>
</comment>
<feature type="non-terminal residue" evidence="6">
    <location>
        <position position="134"/>
    </location>
</feature>